<keyword evidence="9 10" id="KW-0472">Membrane</keyword>
<evidence type="ECO:0000256" key="2">
    <source>
        <dbReference type="ARBA" id="ARBA00004651"/>
    </source>
</evidence>
<evidence type="ECO:0000256" key="8">
    <source>
        <dbReference type="ARBA" id="ARBA00022989"/>
    </source>
</evidence>
<feature type="transmembrane region" description="Helical" evidence="10">
    <location>
        <begin position="114"/>
        <end position="131"/>
    </location>
</feature>
<organism evidence="12 13">
    <name type="scientific">Thermococcus radiotolerans</name>
    <dbReference type="NCBI Taxonomy" id="187880"/>
    <lineage>
        <taxon>Archaea</taxon>
        <taxon>Methanobacteriati</taxon>
        <taxon>Methanobacteriota</taxon>
        <taxon>Thermococci</taxon>
        <taxon>Thermococcales</taxon>
        <taxon>Thermococcaceae</taxon>
        <taxon>Thermococcus</taxon>
    </lineage>
</organism>
<feature type="transmembrane region" description="Helical" evidence="10">
    <location>
        <begin position="167"/>
        <end position="196"/>
    </location>
</feature>
<evidence type="ECO:0000256" key="3">
    <source>
        <dbReference type="ARBA" id="ARBA00022475"/>
    </source>
</evidence>
<feature type="transmembrane region" description="Helical" evidence="10">
    <location>
        <begin position="255"/>
        <end position="277"/>
    </location>
</feature>
<keyword evidence="3" id="KW-1003">Cell membrane</keyword>
<reference evidence="12 13" key="1">
    <citation type="submission" date="2016-04" db="EMBL/GenBank/DDBJ databases">
        <title>Complete genome sequence of Thermococcus radiotolerans type strain EJ2.</title>
        <authorList>
            <person name="Oger P.M."/>
        </authorList>
    </citation>
    <scope>NUCLEOTIDE SEQUENCE [LARGE SCALE GENOMIC DNA]</scope>
    <source>
        <strain evidence="12 13">EJ2</strain>
    </source>
</reference>
<dbReference type="EMBL" id="CP015106">
    <property type="protein sequence ID" value="ASJ14520.1"/>
    <property type="molecule type" value="Genomic_DNA"/>
</dbReference>
<evidence type="ECO:0000313" key="12">
    <source>
        <dbReference type="EMBL" id="ASJ14520.1"/>
    </source>
</evidence>
<name>A0A2Z2N2A7_9EURY</name>
<dbReference type="GO" id="GO:0008610">
    <property type="term" value="P:lipid biosynthetic process"/>
    <property type="evidence" value="ECO:0007669"/>
    <property type="project" value="UniProtKB-ARBA"/>
</dbReference>
<evidence type="ECO:0000256" key="1">
    <source>
        <dbReference type="ARBA" id="ARBA00004586"/>
    </source>
</evidence>
<feature type="transmembrane region" description="Helical" evidence="10">
    <location>
        <begin position="208"/>
        <end position="225"/>
    </location>
</feature>
<dbReference type="Proteomes" id="UP000250085">
    <property type="component" value="Chromosome"/>
</dbReference>
<dbReference type="OrthoDB" id="98609at2157"/>
<sequence length="464" mass="52300">MPGTSRKGELLTAGGISLFTLVLAVMTLPSRTITYDGALYIDIARNLLHGITNYTYQGTYMMYRPPVYVYTLAVLFRFFSPEHHVTIARLVSAVFYSLTAGLVYLFAVRMWNDSVKATLAAALYIFNPLAFAMGTRELVHSEFTFFYTLAVYLLYTGKKNQAPLRIYLSFVVAGIAILTRYTGLSIIGVMVAYLYLTEHWEWAKKREYPLGFALLAITLLPWLYMGHLHYGGAFKPFSVATQYVTNAPPVSAFDYIGMLVNTIGVIALLAAIGFILLKKDEEGWLLISWLFVGLLGIMTVTHKEERFITFLSPALALLAAHGLWGISKALSEATKAVEYKRHVAVLLLVLFLVPICRDASALKGDWDEQGAIYVEVFEYASENYPADWLLVSQKMYTMAGLYYPNATIQVIMDVPQVRERISEGRYDVIVRMKSDPALNIESSGNYRIAREFQNGDFIVYVRKF</sequence>
<dbReference type="KEGG" id="trl:A3L10_04985"/>
<evidence type="ECO:0000256" key="9">
    <source>
        <dbReference type="ARBA" id="ARBA00023136"/>
    </source>
</evidence>
<dbReference type="InterPro" id="IPR050297">
    <property type="entry name" value="LipidA_mod_glycosyltrf_83"/>
</dbReference>
<proteinExistence type="predicted"/>
<feature type="transmembrane region" description="Helical" evidence="10">
    <location>
        <begin position="284"/>
        <end position="301"/>
    </location>
</feature>
<dbReference type="GO" id="GO:0016763">
    <property type="term" value="F:pentosyltransferase activity"/>
    <property type="evidence" value="ECO:0007669"/>
    <property type="project" value="TreeGrafter"/>
</dbReference>
<dbReference type="AlphaFoldDB" id="A0A2Z2N2A7"/>
<evidence type="ECO:0000256" key="4">
    <source>
        <dbReference type="ARBA" id="ARBA00022676"/>
    </source>
</evidence>
<evidence type="ECO:0000256" key="10">
    <source>
        <dbReference type="SAM" id="Phobius"/>
    </source>
</evidence>
<evidence type="ECO:0000259" key="11">
    <source>
        <dbReference type="Pfam" id="PF13231"/>
    </source>
</evidence>
<dbReference type="InterPro" id="IPR038731">
    <property type="entry name" value="RgtA/B/C-like"/>
</dbReference>
<keyword evidence="5 12" id="KW-0808">Transferase</keyword>
<dbReference type="Pfam" id="PF03901">
    <property type="entry name" value="Glyco_transf_22"/>
    <property type="match status" value="1"/>
</dbReference>
<keyword evidence="8 10" id="KW-1133">Transmembrane helix</keyword>
<feature type="transmembrane region" description="Helical" evidence="10">
    <location>
        <begin position="87"/>
        <end position="108"/>
    </location>
</feature>
<comment type="subcellular location">
    <subcellularLocation>
        <location evidence="2">Cell membrane</location>
        <topology evidence="2">Multi-pass membrane protein</topology>
    </subcellularLocation>
    <subcellularLocation>
        <location evidence="1">Endoplasmic reticulum membrane</location>
    </subcellularLocation>
</comment>
<dbReference type="PANTHER" id="PTHR33908">
    <property type="entry name" value="MANNOSYLTRANSFERASE YKCB-RELATED"/>
    <property type="match status" value="1"/>
</dbReference>
<dbReference type="GeneID" id="33328179"/>
<dbReference type="RefSeq" id="WP_088866658.1">
    <property type="nucleotide sequence ID" value="NZ_CP015106.1"/>
</dbReference>
<keyword evidence="4" id="KW-0328">Glycosyltransferase</keyword>
<dbReference type="GO" id="GO:0005886">
    <property type="term" value="C:plasma membrane"/>
    <property type="evidence" value="ECO:0007669"/>
    <property type="project" value="UniProtKB-SubCell"/>
</dbReference>
<gene>
    <name evidence="12" type="ORF">A3L10_04985</name>
</gene>
<evidence type="ECO:0000313" key="13">
    <source>
        <dbReference type="Proteomes" id="UP000250085"/>
    </source>
</evidence>
<protein>
    <submittedName>
        <fullName evidence="12">Glycosyltransferase</fullName>
    </submittedName>
</protein>
<keyword evidence="7" id="KW-0256">Endoplasmic reticulum</keyword>
<dbReference type="InterPro" id="IPR005599">
    <property type="entry name" value="GPI_mannosylTrfase"/>
</dbReference>
<keyword evidence="6 10" id="KW-0812">Transmembrane</keyword>
<evidence type="ECO:0000256" key="7">
    <source>
        <dbReference type="ARBA" id="ARBA00022824"/>
    </source>
</evidence>
<dbReference type="PANTHER" id="PTHR33908:SF11">
    <property type="entry name" value="MEMBRANE PROTEIN"/>
    <property type="match status" value="1"/>
</dbReference>
<feature type="domain" description="Glycosyltransferase RgtA/B/C/D-like" evidence="11">
    <location>
        <begin position="64"/>
        <end position="224"/>
    </location>
</feature>
<evidence type="ECO:0000256" key="5">
    <source>
        <dbReference type="ARBA" id="ARBA00022679"/>
    </source>
</evidence>
<evidence type="ECO:0000256" key="6">
    <source>
        <dbReference type="ARBA" id="ARBA00022692"/>
    </source>
</evidence>
<keyword evidence="13" id="KW-1185">Reference proteome</keyword>
<accession>A0A2Z2N2A7</accession>
<dbReference type="Pfam" id="PF13231">
    <property type="entry name" value="PMT_2"/>
    <property type="match status" value="1"/>
</dbReference>